<gene>
    <name evidence="6" type="ORF">FHS22_003606</name>
</gene>
<dbReference type="PROSITE" id="PS50893">
    <property type="entry name" value="ABC_TRANSPORTER_2"/>
    <property type="match status" value="2"/>
</dbReference>
<dbReference type="PANTHER" id="PTHR42855">
    <property type="entry name" value="ABC TRANSPORTER ATP-BINDING SUBUNIT"/>
    <property type="match status" value="1"/>
</dbReference>
<keyword evidence="7" id="KW-1185">Reference proteome</keyword>
<accession>A0A841D0Y2</accession>
<dbReference type="EMBL" id="JACHJJ010000011">
    <property type="protein sequence ID" value="MBB5964322.1"/>
    <property type="molecule type" value="Genomic_DNA"/>
</dbReference>
<organism evidence="6 7">
    <name type="scientific">Planomonospora venezuelensis</name>
    <dbReference type="NCBI Taxonomy" id="1999"/>
    <lineage>
        <taxon>Bacteria</taxon>
        <taxon>Bacillati</taxon>
        <taxon>Actinomycetota</taxon>
        <taxon>Actinomycetes</taxon>
        <taxon>Streptosporangiales</taxon>
        <taxon>Streptosporangiaceae</taxon>
        <taxon>Planomonospora</taxon>
    </lineage>
</organism>
<proteinExistence type="predicted"/>
<sequence length="593" mass="63456">MARHRPSSTTFQLALRDVGKAYDGRAVLDRVSFTVRPGERVGVIGENGAGKSTLLRLISGEEAPDGGELVVTAPGGVGHLGQTLGLPPHSTVQDVVDRALSDLRRLERRIREAEAALADASEDELAAYGDLLTAYEARGGYEADARVEAAVHALGLAHVGRDRALGSLSGGERSRLALACVLAAEPELLLLDEPTNHLDERSVAWLEDRLRSYPGVVVAVTHDRSFLERTATAILEVDLRTVTRYGDGWDGYLTAKAAARRRWEQEYQDWLAEIGRQTELAEAGARRLAASVRSDDRPRTSGHRRSHEAGLSGQVRNARERLHRLAENPVPRPPDPLRFTARIGGATPSGEDAAFGEDGVFGTGGASGPHRGAADPSGRAGDGPVPGAGRPGGLRREPGTGLVAAMDGVRVGDRLKVESLSLAPGERMLVTGPNGAGKTTLLRVLAGELAPEHGTVHRPRRIGYLRQELPAACSRRTVLAAFAEGLPGAPEEHAGRLLSLGLFSREDLARPEAVLSVGQRRRLELARLVTRPADLLILDEPTNHLSLTLVEELEEALEEYSGALVVVSHDRRFRSGFTGTRVALRAGRLVTAA</sequence>
<dbReference type="Proteomes" id="UP000562352">
    <property type="component" value="Unassembled WGS sequence"/>
</dbReference>
<dbReference type="AlphaFoldDB" id="A0A841D0Y2"/>
<evidence type="ECO:0000256" key="3">
    <source>
        <dbReference type="SAM" id="Coils"/>
    </source>
</evidence>
<feature type="coiled-coil region" evidence="3">
    <location>
        <begin position="96"/>
        <end position="123"/>
    </location>
</feature>
<dbReference type="PANTHER" id="PTHR42855:SF2">
    <property type="entry name" value="DRUG RESISTANCE ABC TRANSPORTER,ATP-BINDING PROTEIN"/>
    <property type="match status" value="1"/>
</dbReference>
<dbReference type="SUPFAM" id="SSF52540">
    <property type="entry name" value="P-loop containing nucleoside triphosphate hydrolases"/>
    <property type="match status" value="2"/>
</dbReference>
<dbReference type="Pfam" id="PF00005">
    <property type="entry name" value="ABC_tran"/>
    <property type="match status" value="2"/>
</dbReference>
<comment type="caution">
    <text evidence="6">The sequence shown here is derived from an EMBL/GenBank/DDBJ whole genome shotgun (WGS) entry which is preliminary data.</text>
</comment>
<protein>
    <submittedName>
        <fullName evidence="6">Macrolide transport system ATP-binding/permease protein</fullName>
    </submittedName>
</protein>
<feature type="region of interest" description="Disordered" evidence="4">
    <location>
        <begin position="288"/>
        <end position="317"/>
    </location>
</feature>
<feature type="region of interest" description="Disordered" evidence="4">
    <location>
        <begin position="343"/>
        <end position="400"/>
    </location>
</feature>
<dbReference type="Gene3D" id="3.40.50.300">
    <property type="entry name" value="P-loop containing nucleotide triphosphate hydrolases"/>
    <property type="match status" value="2"/>
</dbReference>
<evidence type="ECO:0000259" key="5">
    <source>
        <dbReference type="PROSITE" id="PS50893"/>
    </source>
</evidence>
<dbReference type="CDD" id="cd03221">
    <property type="entry name" value="ABCF_EF-3"/>
    <property type="match status" value="1"/>
</dbReference>
<dbReference type="InterPro" id="IPR051309">
    <property type="entry name" value="ABCF_ATPase"/>
</dbReference>
<dbReference type="InterPro" id="IPR027417">
    <property type="entry name" value="P-loop_NTPase"/>
</dbReference>
<evidence type="ECO:0000256" key="2">
    <source>
        <dbReference type="ARBA" id="ARBA00022840"/>
    </source>
</evidence>
<keyword evidence="1" id="KW-0547">Nucleotide-binding</keyword>
<reference evidence="6 7" key="1">
    <citation type="submission" date="2020-08" db="EMBL/GenBank/DDBJ databases">
        <title>Genomic Encyclopedia of Type Strains, Phase III (KMG-III): the genomes of soil and plant-associated and newly described type strains.</title>
        <authorList>
            <person name="Whitman W."/>
        </authorList>
    </citation>
    <scope>NUCLEOTIDE SEQUENCE [LARGE SCALE GENOMIC DNA]</scope>
    <source>
        <strain evidence="6 7">CECT 3303</strain>
    </source>
</reference>
<name>A0A841D0Y2_PLAVE</name>
<dbReference type="InterPro" id="IPR017871">
    <property type="entry name" value="ABC_transporter-like_CS"/>
</dbReference>
<evidence type="ECO:0000256" key="4">
    <source>
        <dbReference type="SAM" id="MobiDB-lite"/>
    </source>
</evidence>
<evidence type="ECO:0000313" key="7">
    <source>
        <dbReference type="Proteomes" id="UP000562352"/>
    </source>
</evidence>
<dbReference type="RefSeq" id="WP_184943064.1">
    <property type="nucleotide sequence ID" value="NZ_BAAAWZ010000001.1"/>
</dbReference>
<feature type="compositionally biased region" description="Gly residues" evidence="4">
    <location>
        <begin position="380"/>
        <end position="392"/>
    </location>
</feature>
<evidence type="ECO:0000313" key="6">
    <source>
        <dbReference type="EMBL" id="MBB5964322.1"/>
    </source>
</evidence>
<dbReference type="FunFam" id="3.40.50.300:FF:000011">
    <property type="entry name" value="Putative ABC transporter ATP-binding component"/>
    <property type="match status" value="1"/>
</dbReference>
<dbReference type="InterPro" id="IPR003439">
    <property type="entry name" value="ABC_transporter-like_ATP-bd"/>
</dbReference>
<keyword evidence="3" id="KW-0175">Coiled coil</keyword>
<feature type="domain" description="ABC transporter" evidence="5">
    <location>
        <begin position="13"/>
        <end position="264"/>
    </location>
</feature>
<keyword evidence="2 6" id="KW-0067">ATP-binding</keyword>
<dbReference type="InterPro" id="IPR003593">
    <property type="entry name" value="AAA+_ATPase"/>
</dbReference>
<dbReference type="PROSITE" id="PS00211">
    <property type="entry name" value="ABC_TRANSPORTER_1"/>
    <property type="match status" value="2"/>
</dbReference>
<feature type="domain" description="ABC transporter" evidence="5">
    <location>
        <begin position="394"/>
        <end position="593"/>
    </location>
</feature>
<dbReference type="SMART" id="SM00382">
    <property type="entry name" value="AAA"/>
    <property type="match status" value="2"/>
</dbReference>
<dbReference type="GO" id="GO:0005524">
    <property type="term" value="F:ATP binding"/>
    <property type="evidence" value="ECO:0007669"/>
    <property type="project" value="UniProtKB-KW"/>
</dbReference>
<evidence type="ECO:0000256" key="1">
    <source>
        <dbReference type="ARBA" id="ARBA00022741"/>
    </source>
</evidence>
<dbReference type="GO" id="GO:0016887">
    <property type="term" value="F:ATP hydrolysis activity"/>
    <property type="evidence" value="ECO:0007669"/>
    <property type="project" value="InterPro"/>
</dbReference>